<keyword evidence="2" id="KW-1185">Reference proteome</keyword>
<dbReference type="RefSeq" id="WP_344640846.1">
    <property type="nucleotide sequence ID" value="NZ_BAAATR010000054.1"/>
</dbReference>
<dbReference type="Proteomes" id="UP001500305">
    <property type="component" value="Unassembled WGS sequence"/>
</dbReference>
<sequence>MYEYTDRRNRSLADRIQAAAERHPQHGTEQDQAAATALLADMLQAAARHGMTLASFDWVTDLPGSCYRAVARNRHLPDRIDAAAERRSNPGTEQDKAAATALLADMLQAAARHGISLDAFDWATDLPGSCYAAVVSKSRNEAGRWAAAR</sequence>
<evidence type="ECO:0000313" key="1">
    <source>
        <dbReference type="EMBL" id="GAA2276198.1"/>
    </source>
</evidence>
<gene>
    <name evidence="1" type="ORF">GCM10010430_72670</name>
</gene>
<accession>A0ABP5RUG9</accession>
<evidence type="ECO:0000313" key="2">
    <source>
        <dbReference type="Proteomes" id="UP001500305"/>
    </source>
</evidence>
<organism evidence="1 2">
    <name type="scientific">Kitasatospora cystarginea</name>
    <dbReference type="NCBI Taxonomy" id="58350"/>
    <lineage>
        <taxon>Bacteria</taxon>
        <taxon>Bacillati</taxon>
        <taxon>Actinomycetota</taxon>
        <taxon>Actinomycetes</taxon>
        <taxon>Kitasatosporales</taxon>
        <taxon>Streptomycetaceae</taxon>
        <taxon>Kitasatospora</taxon>
    </lineage>
</organism>
<reference evidence="2" key="1">
    <citation type="journal article" date="2019" name="Int. J. Syst. Evol. Microbiol.">
        <title>The Global Catalogue of Microorganisms (GCM) 10K type strain sequencing project: providing services to taxonomists for standard genome sequencing and annotation.</title>
        <authorList>
            <consortium name="The Broad Institute Genomics Platform"/>
            <consortium name="The Broad Institute Genome Sequencing Center for Infectious Disease"/>
            <person name="Wu L."/>
            <person name="Ma J."/>
        </authorList>
    </citation>
    <scope>NUCLEOTIDE SEQUENCE [LARGE SCALE GENOMIC DNA]</scope>
    <source>
        <strain evidence="2">JCM 7356</strain>
    </source>
</reference>
<proteinExistence type="predicted"/>
<protein>
    <submittedName>
        <fullName evidence="1">Uncharacterized protein</fullName>
    </submittedName>
</protein>
<comment type="caution">
    <text evidence="1">The sequence shown here is derived from an EMBL/GenBank/DDBJ whole genome shotgun (WGS) entry which is preliminary data.</text>
</comment>
<dbReference type="EMBL" id="BAAATR010000054">
    <property type="protein sequence ID" value="GAA2276198.1"/>
    <property type="molecule type" value="Genomic_DNA"/>
</dbReference>
<name>A0ABP5RUG9_9ACTN</name>